<accession>A0ABY0P235</accession>
<gene>
    <name evidence="3" type="ORF">SAMN05421844_103296</name>
</gene>
<dbReference type="InterPro" id="IPR025975">
    <property type="entry name" value="Polysacc_lyase"/>
</dbReference>
<keyword evidence="2" id="KW-0732">Signal</keyword>
<evidence type="ECO:0000256" key="2">
    <source>
        <dbReference type="SAM" id="SignalP"/>
    </source>
</evidence>
<keyword evidence="3" id="KW-0456">Lyase</keyword>
<feature type="signal peptide" evidence="2">
    <location>
        <begin position="1"/>
        <end position="20"/>
    </location>
</feature>
<evidence type="ECO:0000313" key="4">
    <source>
        <dbReference type="Proteomes" id="UP000199468"/>
    </source>
</evidence>
<keyword evidence="4" id="KW-1185">Reference proteome</keyword>
<dbReference type="Pfam" id="PF14099">
    <property type="entry name" value="Polysacc_lyase"/>
    <property type="match status" value="1"/>
</dbReference>
<protein>
    <submittedName>
        <fullName evidence="3">Polysaccharide lyase</fullName>
    </submittedName>
</protein>
<feature type="chain" id="PRO_5045345188" evidence="2">
    <location>
        <begin position="21"/>
        <end position="341"/>
    </location>
</feature>
<reference evidence="3 4" key="1">
    <citation type="submission" date="2016-10" db="EMBL/GenBank/DDBJ databases">
        <authorList>
            <person name="Varghese N."/>
            <person name="Submissions S."/>
        </authorList>
    </citation>
    <scope>NUCLEOTIDE SEQUENCE [LARGE SCALE GENOMIC DNA]</scope>
    <source>
        <strain evidence="3 4">DSM 26672</strain>
    </source>
</reference>
<proteinExistence type="predicted"/>
<dbReference type="Proteomes" id="UP000199468">
    <property type="component" value="Unassembled WGS sequence"/>
</dbReference>
<comment type="caution">
    <text evidence="3">The sequence shown here is derived from an EMBL/GenBank/DDBJ whole genome shotgun (WGS) entry which is preliminary data.</text>
</comment>
<sequence length="341" mass="36876">MLCCAAAIGLVGLFAVSARADPAQRILHDGFEQGGFAPEGGLFYKDNPEQRSGRAIFGDAAPYSGAGALTLIATPSCLPRAIGCSERAEVWERPEVLVPFRSAVWYGFALRLNDPLAQDDRRYVIAQWKREILPEAVGDYSPFLALRLYRGRLGITVETDLIPSYPIGGSERPHGCLPGEALVLSRPDAQQTRALVAMESGTTTENYPRYFDACAPGIRVTPHADLPSAQKGWIDFVVRSQPGPDGEGHVEILADGVHIVTVEGHIGHSGPGLDDNQYFKMGPYRAPAPLPWSISYDDFRRGPRCSDVIRIGQCPPEPQASKAIGKLPLSTSSDVRKGEGP</sequence>
<evidence type="ECO:0000313" key="3">
    <source>
        <dbReference type="EMBL" id="SDG24456.1"/>
    </source>
</evidence>
<evidence type="ECO:0000256" key="1">
    <source>
        <dbReference type="SAM" id="MobiDB-lite"/>
    </source>
</evidence>
<dbReference type="Gene3D" id="2.60.120.200">
    <property type="match status" value="1"/>
</dbReference>
<organism evidence="3 4">
    <name type="scientific">Bosea robiniae</name>
    <dbReference type="NCBI Taxonomy" id="1036780"/>
    <lineage>
        <taxon>Bacteria</taxon>
        <taxon>Pseudomonadati</taxon>
        <taxon>Pseudomonadota</taxon>
        <taxon>Alphaproteobacteria</taxon>
        <taxon>Hyphomicrobiales</taxon>
        <taxon>Boseaceae</taxon>
        <taxon>Bosea</taxon>
    </lineage>
</organism>
<dbReference type="EMBL" id="FNBZ01000003">
    <property type="protein sequence ID" value="SDG24456.1"/>
    <property type="molecule type" value="Genomic_DNA"/>
</dbReference>
<feature type="region of interest" description="Disordered" evidence="1">
    <location>
        <begin position="316"/>
        <end position="341"/>
    </location>
</feature>
<dbReference type="GO" id="GO:0016829">
    <property type="term" value="F:lyase activity"/>
    <property type="evidence" value="ECO:0007669"/>
    <property type="project" value="UniProtKB-KW"/>
</dbReference>
<name>A0ABY0P235_9HYPH</name>
<dbReference type="RefSeq" id="WP_091857137.1">
    <property type="nucleotide sequence ID" value="NZ_FNBZ01000003.1"/>
</dbReference>